<feature type="transmembrane region" description="Helical" evidence="7">
    <location>
        <begin position="201"/>
        <end position="221"/>
    </location>
</feature>
<reference evidence="10" key="1">
    <citation type="submission" date="2016-10" db="EMBL/GenBank/DDBJ databases">
        <authorList>
            <person name="Varghese N."/>
            <person name="Submissions S."/>
        </authorList>
    </citation>
    <scope>NUCLEOTIDE SEQUENCE [LARGE SCALE GENOMIC DNA]</scope>
    <source>
        <strain evidence="10">DSM 241</strain>
    </source>
</reference>
<dbReference type="PANTHER" id="PTHR43021">
    <property type="entry name" value="NA(+)/H(+) ANTIPORTER-RELATED"/>
    <property type="match status" value="1"/>
</dbReference>
<evidence type="ECO:0000256" key="2">
    <source>
        <dbReference type="ARBA" id="ARBA00022449"/>
    </source>
</evidence>
<feature type="transmembrane region" description="Helical" evidence="7">
    <location>
        <begin position="347"/>
        <end position="366"/>
    </location>
</feature>
<feature type="domain" description="Cation/H+ exchanger transmembrane" evidence="8">
    <location>
        <begin position="31"/>
        <end position="387"/>
    </location>
</feature>
<dbReference type="Proteomes" id="UP000199256">
    <property type="component" value="Unassembled WGS sequence"/>
</dbReference>
<feature type="transmembrane region" description="Helical" evidence="7">
    <location>
        <begin position="311"/>
        <end position="335"/>
    </location>
</feature>
<evidence type="ECO:0000256" key="3">
    <source>
        <dbReference type="ARBA" id="ARBA00022692"/>
    </source>
</evidence>
<feature type="transmembrane region" description="Helical" evidence="7">
    <location>
        <begin position="177"/>
        <end position="194"/>
    </location>
</feature>
<dbReference type="Pfam" id="PF00999">
    <property type="entry name" value="Na_H_Exchanger"/>
    <property type="match status" value="1"/>
</dbReference>
<sequence>MMMESLPGWLPVEVSRTPLNILLLGVILSFSIFADTVARRVGVPRISILIMVGVGIAFVQQVLMGAQDAELLGGLSEPLIQLALVMVAFLLGSEFKLNQLRDTGSLILIISLFVIVGGGVLVGVGLLALGFPLVVAISLAAISVATDPAAVTESIRESGDTRLRAKVLLGTVAIDDVWGILIFGISMAVLGWALSNDGQLALLHALWELGGAIVLGALIGLPASWLTGRLSPGEPIQVEAIALILLLAGFSDLLGVSALLASMVAGTLVANLAYHHTRSFREIQHIEWPFLVFFFVLSGASIDLYNVGDAIGLTIAYILLRLVGRILGGYLAVILTRSQQQTLPRHIGLALTPQAGIAIGMGLLAAEQFPEFRGTILSVVVASTITFELIGPVLVRRVLRS</sequence>
<feature type="transmembrane region" description="Helical" evidence="7">
    <location>
        <begin position="107"/>
        <end position="129"/>
    </location>
</feature>
<keyword evidence="10" id="KW-1185">Reference proteome</keyword>
<feature type="transmembrane region" description="Helical" evidence="7">
    <location>
        <begin position="286"/>
        <end position="305"/>
    </location>
</feature>
<feature type="transmembrane region" description="Helical" evidence="7">
    <location>
        <begin position="78"/>
        <end position="95"/>
    </location>
</feature>
<evidence type="ECO:0000313" key="9">
    <source>
        <dbReference type="EMBL" id="SEL02808.1"/>
    </source>
</evidence>
<name>A0A1H7LVQ6_9GAMM</name>
<evidence type="ECO:0000256" key="5">
    <source>
        <dbReference type="ARBA" id="ARBA00023065"/>
    </source>
</evidence>
<accession>A0A1H7LVQ6</accession>
<protein>
    <submittedName>
        <fullName evidence="9">Kef-type K+ transport system, membrane component KefB</fullName>
    </submittedName>
</protein>
<dbReference type="Gene3D" id="1.20.1530.20">
    <property type="match status" value="1"/>
</dbReference>
<keyword evidence="2" id="KW-0813">Transport</keyword>
<keyword evidence="4 7" id="KW-1133">Transmembrane helix</keyword>
<keyword evidence="6 7" id="KW-0472">Membrane</keyword>
<evidence type="ECO:0000313" key="10">
    <source>
        <dbReference type="Proteomes" id="UP000199256"/>
    </source>
</evidence>
<organism evidence="9 10">
    <name type="scientific">Ectothiorhodospira marina</name>
    <dbReference type="NCBI Taxonomy" id="1396821"/>
    <lineage>
        <taxon>Bacteria</taxon>
        <taxon>Pseudomonadati</taxon>
        <taxon>Pseudomonadota</taxon>
        <taxon>Gammaproteobacteria</taxon>
        <taxon>Chromatiales</taxon>
        <taxon>Ectothiorhodospiraceae</taxon>
        <taxon>Ectothiorhodospira</taxon>
    </lineage>
</organism>
<keyword evidence="3 7" id="KW-0812">Transmembrane</keyword>
<feature type="transmembrane region" description="Helical" evidence="7">
    <location>
        <begin position="20"/>
        <end position="38"/>
    </location>
</feature>
<dbReference type="InterPro" id="IPR006153">
    <property type="entry name" value="Cation/H_exchanger_TM"/>
</dbReference>
<evidence type="ECO:0000256" key="4">
    <source>
        <dbReference type="ARBA" id="ARBA00022989"/>
    </source>
</evidence>
<dbReference type="InterPro" id="IPR038770">
    <property type="entry name" value="Na+/solute_symporter_sf"/>
</dbReference>
<dbReference type="GO" id="GO:1902600">
    <property type="term" value="P:proton transmembrane transport"/>
    <property type="evidence" value="ECO:0007669"/>
    <property type="project" value="InterPro"/>
</dbReference>
<dbReference type="GO" id="GO:0015297">
    <property type="term" value="F:antiporter activity"/>
    <property type="evidence" value="ECO:0007669"/>
    <property type="project" value="UniProtKB-KW"/>
</dbReference>
<comment type="subcellular location">
    <subcellularLocation>
        <location evidence="1">Membrane</location>
        <topology evidence="1">Multi-pass membrane protein</topology>
    </subcellularLocation>
</comment>
<keyword evidence="5" id="KW-0406">Ion transport</keyword>
<dbReference type="AlphaFoldDB" id="A0A1H7LVQ6"/>
<evidence type="ECO:0000256" key="1">
    <source>
        <dbReference type="ARBA" id="ARBA00004141"/>
    </source>
</evidence>
<feature type="transmembrane region" description="Helical" evidence="7">
    <location>
        <begin position="241"/>
        <end position="274"/>
    </location>
</feature>
<proteinExistence type="predicted"/>
<evidence type="ECO:0000256" key="6">
    <source>
        <dbReference type="ARBA" id="ARBA00023136"/>
    </source>
</evidence>
<gene>
    <name evidence="9" type="ORF">SAMN05444515_10855</name>
</gene>
<feature type="transmembrane region" description="Helical" evidence="7">
    <location>
        <begin position="372"/>
        <end position="395"/>
    </location>
</feature>
<keyword evidence="2" id="KW-0050">Antiport</keyword>
<evidence type="ECO:0000256" key="7">
    <source>
        <dbReference type="SAM" id="Phobius"/>
    </source>
</evidence>
<dbReference type="EMBL" id="FOAA01000008">
    <property type="protein sequence ID" value="SEL02808.1"/>
    <property type="molecule type" value="Genomic_DNA"/>
</dbReference>
<evidence type="ECO:0000259" key="8">
    <source>
        <dbReference type="Pfam" id="PF00999"/>
    </source>
</evidence>
<dbReference type="PANTHER" id="PTHR43021:SF2">
    <property type="entry name" value="CATION_H+ EXCHANGER DOMAIN-CONTAINING PROTEIN"/>
    <property type="match status" value="1"/>
</dbReference>
<dbReference type="STRING" id="1396821.SAMN05444515_10855"/>
<dbReference type="GO" id="GO:0016020">
    <property type="term" value="C:membrane"/>
    <property type="evidence" value="ECO:0007669"/>
    <property type="project" value="UniProtKB-SubCell"/>
</dbReference>
<feature type="transmembrane region" description="Helical" evidence="7">
    <location>
        <begin position="45"/>
        <end position="66"/>
    </location>
</feature>
<dbReference type="RefSeq" id="WP_245740713.1">
    <property type="nucleotide sequence ID" value="NZ_FOAA01000008.1"/>
</dbReference>